<accession>A0ABV6V5T5</accession>
<comment type="caution">
    <text evidence="1">The sequence shown here is derived from an EMBL/GenBank/DDBJ whole genome shotgun (WGS) entry which is preliminary data.</text>
</comment>
<organism evidence="1 2">
    <name type="scientific">Streptacidiphilus alkalitolerans</name>
    <dbReference type="NCBI Taxonomy" id="3342712"/>
    <lineage>
        <taxon>Bacteria</taxon>
        <taxon>Bacillati</taxon>
        <taxon>Actinomycetota</taxon>
        <taxon>Actinomycetes</taxon>
        <taxon>Kitasatosporales</taxon>
        <taxon>Streptomycetaceae</taxon>
        <taxon>Streptacidiphilus</taxon>
    </lineage>
</organism>
<evidence type="ECO:0000313" key="1">
    <source>
        <dbReference type="EMBL" id="MFC1409092.1"/>
    </source>
</evidence>
<dbReference type="EMBL" id="JBHEZX010000003">
    <property type="protein sequence ID" value="MFC1409092.1"/>
    <property type="molecule type" value="Genomic_DNA"/>
</dbReference>
<name>A0ABV6V5T5_9ACTN</name>
<gene>
    <name evidence="1" type="ORF">ACEZDG_07325</name>
</gene>
<dbReference type="Proteomes" id="UP001592582">
    <property type="component" value="Unassembled WGS sequence"/>
</dbReference>
<reference evidence="1 2" key="1">
    <citation type="submission" date="2024-09" db="EMBL/GenBank/DDBJ databases">
        <authorList>
            <person name="Lee S.D."/>
        </authorList>
    </citation>
    <scope>NUCLEOTIDE SEQUENCE [LARGE SCALE GENOMIC DNA]</scope>
    <source>
        <strain evidence="1 2">N1-1</strain>
    </source>
</reference>
<keyword evidence="2" id="KW-1185">Reference proteome</keyword>
<proteinExistence type="predicted"/>
<protein>
    <submittedName>
        <fullName evidence="1">Uncharacterized protein</fullName>
    </submittedName>
</protein>
<evidence type="ECO:0000313" key="2">
    <source>
        <dbReference type="Proteomes" id="UP001592582"/>
    </source>
</evidence>
<sequence>MAGISSSSTVVAGLTASALALVTLLALQARSSAHETPAAGGGPGGSPSASVSGSAHPSAAPKPVAVPAHSGTGKRIVYSLAANRVWLVDPAKPAVDRTFTVQPSPVDPLAGSYSVYRTTPGPYTGSDGVNVKNGVIFTEHSGAVIGFSSAVDGTTPKPDPNKKTGGIRETLGDGQALFDFAPNGTKVVVVP</sequence>